<feature type="transmembrane region" description="Helical" evidence="1">
    <location>
        <begin position="122"/>
        <end position="145"/>
    </location>
</feature>
<dbReference type="RefSeq" id="WP_340605771.1">
    <property type="nucleotide sequence ID" value="NZ_JBBMXV010000007.1"/>
</dbReference>
<feature type="transmembrane region" description="Helical" evidence="1">
    <location>
        <begin position="85"/>
        <end position="102"/>
    </location>
</feature>
<keyword evidence="1" id="KW-1133">Transmembrane helix</keyword>
<gene>
    <name evidence="2" type="ORF">ACFQGH_18525</name>
</gene>
<evidence type="ECO:0000313" key="2">
    <source>
        <dbReference type="EMBL" id="MFC6907180.1"/>
    </source>
</evidence>
<feature type="transmembrane region" description="Helical" evidence="1">
    <location>
        <begin position="51"/>
        <end position="73"/>
    </location>
</feature>
<dbReference type="Proteomes" id="UP001596312">
    <property type="component" value="Unassembled WGS sequence"/>
</dbReference>
<organism evidence="2 3">
    <name type="scientific">Halalkalicoccus tibetensis</name>
    <dbReference type="NCBI Taxonomy" id="175632"/>
    <lineage>
        <taxon>Archaea</taxon>
        <taxon>Methanobacteriati</taxon>
        <taxon>Methanobacteriota</taxon>
        <taxon>Stenosarchaea group</taxon>
        <taxon>Halobacteria</taxon>
        <taxon>Halobacteriales</taxon>
        <taxon>Halococcaceae</taxon>
        <taxon>Halalkalicoccus</taxon>
    </lineage>
</organism>
<dbReference type="EMBL" id="JBHSXQ010000007">
    <property type="protein sequence ID" value="MFC6907180.1"/>
    <property type="molecule type" value="Genomic_DNA"/>
</dbReference>
<keyword evidence="1" id="KW-0472">Membrane</keyword>
<feature type="transmembrane region" description="Helical" evidence="1">
    <location>
        <begin position="251"/>
        <end position="274"/>
    </location>
</feature>
<evidence type="ECO:0000313" key="3">
    <source>
        <dbReference type="Proteomes" id="UP001596312"/>
    </source>
</evidence>
<accession>A0ABD5VAM5</accession>
<feature type="transmembrane region" description="Helical" evidence="1">
    <location>
        <begin position="26"/>
        <end position="45"/>
    </location>
</feature>
<dbReference type="InterPro" id="IPR021450">
    <property type="entry name" value="DUF3100"/>
</dbReference>
<evidence type="ECO:0000256" key="1">
    <source>
        <dbReference type="SAM" id="Phobius"/>
    </source>
</evidence>
<keyword evidence="3" id="KW-1185">Reference proteome</keyword>
<sequence length="284" mass="30054">MDSTETDEWDPIRTTGRWTFHLKAHLLVLGIVIASEAIGTLEYPVGPAAVIVLPMLYAVIFGMLISFRVLGAYITSLRRIAPKEVSAISTPLILISLMPLGVRYGTLVAPAFWDIIEAGPAFLLQEIGNLLTIFIGLPVALLIGLKREAIGAAVSVAREPVYGIVTERYGPDSPEGIGVLGNYLIGTFIGTIFFGILGGLAPLTGLHPLSLSMACGMGSASMMTACSASLAQVSTTVAEEQILSFAATSNLLTSFTGLWVVLFIGLPLINVLYAKLYPILGGDD</sequence>
<comment type="caution">
    <text evidence="2">The sequence shown here is derived from an EMBL/GenBank/DDBJ whole genome shotgun (WGS) entry which is preliminary data.</text>
</comment>
<reference evidence="2 3" key="1">
    <citation type="journal article" date="2019" name="Int. J. Syst. Evol. Microbiol.">
        <title>The Global Catalogue of Microorganisms (GCM) 10K type strain sequencing project: providing services to taxonomists for standard genome sequencing and annotation.</title>
        <authorList>
            <consortium name="The Broad Institute Genomics Platform"/>
            <consortium name="The Broad Institute Genome Sequencing Center for Infectious Disease"/>
            <person name="Wu L."/>
            <person name="Ma J."/>
        </authorList>
    </citation>
    <scope>NUCLEOTIDE SEQUENCE [LARGE SCALE GENOMIC DNA]</scope>
    <source>
        <strain evidence="2 3">CGMCC 1.3240</strain>
    </source>
</reference>
<name>A0ABD5VAM5_9EURY</name>
<proteinExistence type="predicted"/>
<feature type="transmembrane region" description="Helical" evidence="1">
    <location>
        <begin position="209"/>
        <end position="230"/>
    </location>
</feature>
<protein>
    <submittedName>
        <fullName evidence="2">DUF3100 domain-containing protein</fullName>
    </submittedName>
</protein>
<dbReference type="AlphaFoldDB" id="A0ABD5VAM5"/>
<dbReference type="Pfam" id="PF11299">
    <property type="entry name" value="DUF3100"/>
    <property type="match status" value="1"/>
</dbReference>
<keyword evidence="1" id="KW-0812">Transmembrane</keyword>
<feature type="transmembrane region" description="Helical" evidence="1">
    <location>
        <begin position="183"/>
        <end position="203"/>
    </location>
</feature>